<dbReference type="EMBL" id="AWSJ01000351">
    <property type="protein sequence ID" value="ERI05601.1"/>
    <property type="molecule type" value="Genomic_DNA"/>
</dbReference>
<evidence type="ECO:0000313" key="1">
    <source>
        <dbReference type="EMBL" id="ERI05601.1"/>
    </source>
</evidence>
<name>U1Y3V6_ANEAE</name>
<reference evidence="1 2" key="1">
    <citation type="submission" date="2013-08" db="EMBL/GenBank/DDBJ databases">
        <authorList>
            <person name="Weinstock G."/>
            <person name="Sodergren E."/>
            <person name="Wylie T."/>
            <person name="Fulton L."/>
            <person name="Fulton R."/>
            <person name="Fronick C."/>
            <person name="O'Laughlin M."/>
            <person name="Godfrey J."/>
            <person name="Miner T."/>
            <person name="Herter B."/>
            <person name="Appelbaum E."/>
            <person name="Cordes M."/>
            <person name="Lek S."/>
            <person name="Wollam A."/>
            <person name="Pepin K.H."/>
            <person name="Palsikar V.B."/>
            <person name="Mitreva M."/>
            <person name="Wilson R.K."/>
        </authorList>
    </citation>
    <scope>NUCLEOTIDE SEQUENCE [LARGE SCALE GENOMIC DNA]</scope>
    <source>
        <strain evidence="1 2">ATCC 12856</strain>
    </source>
</reference>
<dbReference type="STRING" id="649747.HMPREF0083_05596"/>
<organism evidence="1 2">
    <name type="scientific">Aneurinibacillus aneurinilyticus ATCC 12856</name>
    <dbReference type="NCBI Taxonomy" id="649747"/>
    <lineage>
        <taxon>Bacteria</taxon>
        <taxon>Bacillati</taxon>
        <taxon>Bacillota</taxon>
        <taxon>Bacilli</taxon>
        <taxon>Bacillales</taxon>
        <taxon>Paenibacillaceae</taxon>
        <taxon>Aneurinibacillus group</taxon>
        <taxon>Aneurinibacillus</taxon>
    </lineage>
</organism>
<keyword evidence="2" id="KW-1185">Reference proteome</keyword>
<dbReference type="Proteomes" id="UP000016511">
    <property type="component" value="Unassembled WGS sequence"/>
</dbReference>
<dbReference type="AlphaFoldDB" id="U1Y3V6"/>
<dbReference type="HOGENOM" id="CLU_2875881_0_0_9"/>
<sequence>MKMNKRRGLCSYASRVFYLLKETNMKSNKKLCYSSRSTKYSCVIVIEVHLKINPQFYTEGYLF</sequence>
<accession>U1Y3V6</accession>
<comment type="caution">
    <text evidence="1">The sequence shown here is derived from an EMBL/GenBank/DDBJ whole genome shotgun (WGS) entry which is preliminary data.</text>
</comment>
<protein>
    <submittedName>
        <fullName evidence="1">Uncharacterized protein</fullName>
    </submittedName>
</protein>
<evidence type="ECO:0000313" key="2">
    <source>
        <dbReference type="Proteomes" id="UP000016511"/>
    </source>
</evidence>
<gene>
    <name evidence="1" type="ORF">HMPREF0083_05596</name>
</gene>
<proteinExistence type="predicted"/>